<dbReference type="RefSeq" id="WP_188773043.1">
    <property type="nucleotide sequence ID" value="NZ_BMHK01000046.1"/>
</dbReference>
<keyword evidence="2" id="KW-0805">Transcription regulation</keyword>
<dbReference type="CDD" id="cd05466">
    <property type="entry name" value="PBP2_LTTR_substrate"/>
    <property type="match status" value="1"/>
</dbReference>
<sequence>MISIRQLEAFVWAVRLKTLSRAATKLNMAQPTISKRIQELELACGFDVFDKIGRSVAITPQGALLYEIAEKILSLVGQVHEIRDKSPISPRTITIGVTELVAYTWLPKLVNLLAERYPMVTAHVDIEQSASLLTKLRMGELDLIVTPSFTPEPEFVDIRASDVSLELMGSPHLCRSNRVYSGPDLSQFAVVAHGSQTGSIKMLASWMRDLEWTPKATIELDSLSAQAGVAIAGMGLTVMPRDCFQFLIASGDLIEIKTATPPPTVRYRIVYPRHEEGGVVARIAHSMQGVVDFSRSYQTR</sequence>
<evidence type="ECO:0000256" key="2">
    <source>
        <dbReference type="ARBA" id="ARBA00023015"/>
    </source>
</evidence>
<name>A0A916X7L2_9SPHN</name>
<evidence type="ECO:0000313" key="7">
    <source>
        <dbReference type="Proteomes" id="UP000608154"/>
    </source>
</evidence>
<dbReference type="InterPro" id="IPR036390">
    <property type="entry name" value="WH_DNA-bd_sf"/>
</dbReference>
<accession>A0A916X7L2</accession>
<dbReference type="PANTHER" id="PTHR30126">
    <property type="entry name" value="HTH-TYPE TRANSCRIPTIONAL REGULATOR"/>
    <property type="match status" value="1"/>
</dbReference>
<dbReference type="GO" id="GO:0003700">
    <property type="term" value="F:DNA-binding transcription factor activity"/>
    <property type="evidence" value="ECO:0007669"/>
    <property type="project" value="InterPro"/>
</dbReference>
<gene>
    <name evidence="6" type="ORF">GCM10011494_36990</name>
</gene>
<keyword evidence="3" id="KW-0238">DNA-binding</keyword>
<comment type="caution">
    <text evidence="6">The sequence shown here is derived from an EMBL/GenBank/DDBJ whole genome shotgun (WGS) entry which is preliminary data.</text>
</comment>
<evidence type="ECO:0000256" key="3">
    <source>
        <dbReference type="ARBA" id="ARBA00023125"/>
    </source>
</evidence>
<dbReference type="Gene3D" id="3.40.190.10">
    <property type="entry name" value="Periplasmic binding protein-like II"/>
    <property type="match status" value="2"/>
</dbReference>
<dbReference type="SUPFAM" id="SSF46785">
    <property type="entry name" value="Winged helix' DNA-binding domain"/>
    <property type="match status" value="1"/>
</dbReference>
<dbReference type="SUPFAM" id="SSF53850">
    <property type="entry name" value="Periplasmic binding protein-like II"/>
    <property type="match status" value="1"/>
</dbReference>
<proteinExistence type="inferred from homology"/>
<dbReference type="Pfam" id="PF00126">
    <property type="entry name" value="HTH_1"/>
    <property type="match status" value="1"/>
</dbReference>
<keyword evidence="7" id="KW-1185">Reference proteome</keyword>
<dbReference type="PROSITE" id="PS50931">
    <property type="entry name" value="HTH_LYSR"/>
    <property type="match status" value="1"/>
</dbReference>
<reference evidence="6" key="2">
    <citation type="submission" date="2020-09" db="EMBL/GenBank/DDBJ databases">
        <authorList>
            <person name="Sun Q."/>
            <person name="Zhou Y."/>
        </authorList>
    </citation>
    <scope>NUCLEOTIDE SEQUENCE</scope>
    <source>
        <strain evidence="6">CGMCC 1.15095</strain>
    </source>
</reference>
<dbReference type="PRINTS" id="PR00039">
    <property type="entry name" value="HTHLYSR"/>
</dbReference>
<evidence type="ECO:0000259" key="5">
    <source>
        <dbReference type="PROSITE" id="PS50931"/>
    </source>
</evidence>
<dbReference type="InterPro" id="IPR000847">
    <property type="entry name" value="LysR_HTH_N"/>
</dbReference>
<dbReference type="Gene3D" id="1.10.10.10">
    <property type="entry name" value="Winged helix-like DNA-binding domain superfamily/Winged helix DNA-binding domain"/>
    <property type="match status" value="1"/>
</dbReference>
<dbReference type="EMBL" id="BMHK01000046">
    <property type="protein sequence ID" value="GGC14762.1"/>
    <property type="molecule type" value="Genomic_DNA"/>
</dbReference>
<dbReference type="InterPro" id="IPR005119">
    <property type="entry name" value="LysR_subst-bd"/>
</dbReference>
<keyword evidence="4" id="KW-0804">Transcription</keyword>
<evidence type="ECO:0000313" key="6">
    <source>
        <dbReference type="EMBL" id="GGC14762.1"/>
    </source>
</evidence>
<protein>
    <submittedName>
        <fullName evidence="6">LysR family transcriptional regulator</fullName>
    </submittedName>
</protein>
<dbReference type="Proteomes" id="UP000608154">
    <property type="component" value="Unassembled WGS sequence"/>
</dbReference>
<dbReference type="PANTHER" id="PTHR30126:SF77">
    <property type="entry name" value="TRANSCRIPTIONAL REGULATORY PROTEIN"/>
    <property type="match status" value="1"/>
</dbReference>
<reference evidence="6" key="1">
    <citation type="journal article" date="2014" name="Int. J. Syst. Evol. Microbiol.">
        <title>Complete genome sequence of Corynebacterium casei LMG S-19264T (=DSM 44701T), isolated from a smear-ripened cheese.</title>
        <authorList>
            <consortium name="US DOE Joint Genome Institute (JGI-PGF)"/>
            <person name="Walter F."/>
            <person name="Albersmeier A."/>
            <person name="Kalinowski J."/>
            <person name="Ruckert C."/>
        </authorList>
    </citation>
    <scope>NUCLEOTIDE SEQUENCE</scope>
    <source>
        <strain evidence="6">CGMCC 1.15095</strain>
    </source>
</reference>
<organism evidence="6 7">
    <name type="scientific">Novosphingobium endophyticum</name>
    <dbReference type="NCBI Taxonomy" id="1955250"/>
    <lineage>
        <taxon>Bacteria</taxon>
        <taxon>Pseudomonadati</taxon>
        <taxon>Pseudomonadota</taxon>
        <taxon>Alphaproteobacteria</taxon>
        <taxon>Sphingomonadales</taxon>
        <taxon>Sphingomonadaceae</taxon>
        <taxon>Novosphingobium</taxon>
    </lineage>
</organism>
<comment type="similarity">
    <text evidence="1">Belongs to the LysR transcriptional regulatory family.</text>
</comment>
<dbReference type="Pfam" id="PF03466">
    <property type="entry name" value="LysR_substrate"/>
    <property type="match status" value="1"/>
</dbReference>
<evidence type="ECO:0000256" key="4">
    <source>
        <dbReference type="ARBA" id="ARBA00023163"/>
    </source>
</evidence>
<evidence type="ECO:0000256" key="1">
    <source>
        <dbReference type="ARBA" id="ARBA00009437"/>
    </source>
</evidence>
<dbReference type="InterPro" id="IPR036388">
    <property type="entry name" value="WH-like_DNA-bd_sf"/>
</dbReference>
<dbReference type="AlphaFoldDB" id="A0A916X7L2"/>
<dbReference type="GO" id="GO:0000976">
    <property type="term" value="F:transcription cis-regulatory region binding"/>
    <property type="evidence" value="ECO:0007669"/>
    <property type="project" value="TreeGrafter"/>
</dbReference>
<feature type="domain" description="HTH lysR-type" evidence="5">
    <location>
        <begin position="2"/>
        <end position="59"/>
    </location>
</feature>